<dbReference type="CDD" id="cd18548">
    <property type="entry name" value="ABC_6TM_Tm287_like"/>
    <property type="match status" value="1"/>
</dbReference>
<organism evidence="10 11">
    <name type="scientific">Paenibacillus macquariensis</name>
    <dbReference type="NCBI Taxonomy" id="948756"/>
    <lineage>
        <taxon>Bacteria</taxon>
        <taxon>Bacillati</taxon>
        <taxon>Bacillota</taxon>
        <taxon>Bacilli</taxon>
        <taxon>Bacillales</taxon>
        <taxon>Paenibacillaceae</taxon>
        <taxon>Paenibacillus</taxon>
    </lineage>
</organism>
<name>A0ABY1JWR1_9BACL</name>
<dbReference type="InterPro" id="IPR003439">
    <property type="entry name" value="ABC_transporter-like_ATP-bd"/>
</dbReference>
<dbReference type="PROSITE" id="PS00211">
    <property type="entry name" value="ABC_TRANSPORTER_1"/>
    <property type="match status" value="1"/>
</dbReference>
<keyword evidence="11" id="KW-1185">Reference proteome</keyword>
<protein>
    <submittedName>
        <fullName evidence="10">ATP-binding cassette, subfamily B</fullName>
    </submittedName>
</protein>
<evidence type="ECO:0000313" key="10">
    <source>
        <dbReference type="EMBL" id="SIQ91400.1"/>
    </source>
</evidence>
<dbReference type="Gene3D" id="1.20.1560.10">
    <property type="entry name" value="ABC transporter type 1, transmembrane domain"/>
    <property type="match status" value="1"/>
</dbReference>
<evidence type="ECO:0000256" key="6">
    <source>
        <dbReference type="ARBA" id="ARBA00023136"/>
    </source>
</evidence>
<comment type="caution">
    <text evidence="10">The sequence shown here is derived from an EMBL/GenBank/DDBJ whole genome shotgun (WGS) entry which is preliminary data.</text>
</comment>
<feature type="transmembrane region" description="Helical" evidence="7">
    <location>
        <begin position="156"/>
        <end position="174"/>
    </location>
</feature>
<gene>
    <name evidence="10" type="ORF">SAMN05421578_10521</name>
</gene>
<keyword evidence="2 7" id="KW-0812">Transmembrane</keyword>
<dbReference type="PANTHER" id="PTHR43394:SF1">
    <property type="entry name" value="ATP-BINDING CASSETTE SUB-FAMILY B MEMBER 10, MITOCHONDRIAL"/>
    <property type="match status" value="1"/>
</dbReference>
<feature type="transmembrane region" description="Helical" evidence="7">
    <location>
        <begin position="55"/>
        <end position="77"/>
    </location>
</feature>
<keyword evidence="5 7" id="KW-1133">Transmembrane helix</keyword>
<evidence type="ECO:0000256" key="4">
    <source>
        <dbReference type="ARBA" id="ARBA00022840"/>
    </source>
</evidence>
<feature type="transmembrane region" description="Helical" evidence="7">
    <location>
        <begin position="133"/>
        <end position="150"/>
    </location>
</feature>
<dbReference type="SUPFAM" id="SSF90123">
    <property type="entry name" value="ABC transporter transmembrane region"/>
    <property type="match status" value="1"/>
</dbReference>
<dbReference type="InterPro" id="IPR036640">
    <property type="entry name" value="ABC1_TM_sf"/>
</dbReference>
<sequence>MVTCLFYLKKYRISTIAAILMMLIELSVELIQPLIISKMIDGGIRNGDLSIVLQWGGFLAVCSIIAFVSGILSSFYASHVSQGFAYDLREQLYEKVQSYSLSVFDRFAASSLITRLTNDVTQLQNTVFMGLRIMMRAPLLVIGSVVMAFVVHAKLALLLTLTVPVLLIFLLVVVKKAGNLFRMVQVKLDTANGVIQENLIGMRLIRVYGRMKFETERFARSSQELMVRTITALRLTELTMPIILLIMNAGILAVLWFGQVKISLGEATMGEVVAIVNYSLRTTGALSVFSMIVVNFSRARASAQRIADALETDSNLLGVTDGNLTTYTMNGAVTFEHVTFQYPDTAAAVLHDISFETKPGTTVAIMGATGAGKTSLVGLIPRLYEQNAGVIKIDGTDISTLNTEYLRDSIGYVPQEIILFTGTIRENIAWGKEDATLDEIIEAAKLAQIHDTIIQFPLGYDTILGQKGVNLSGGQKQRLTIARALVRKPCILLLDDSTSALDVRTEASLLQALRNISCTTFLITQKISSTLHADLILLLEDGSLLAQGSHEELIADCALYQRIYESQFESRRDSHVEGVK</sequence>
<dbReference type="PROSITE" id="PS50929">
    <property type="entry name" value="ABC_TM1F"/>
    <property type="match status" value="1"/>
</dbReference>
<evidence type="ECO:0000259" key="9">
    <source>
        <dbReference type="PROSITE" id="PS50929"/>
    </source>
</evidence>
<dbReference type="InterPro" id="IPR003593">
    <property type="entry name" value="AAA+_ATPase"/>
</dbReference>
<dbReference type="EMBL" id="FTNK01000005">
    <property type="protein sequence ID" value="SIQ91400.1"/>
    <property type="molecule type" value="Genomic_DNA"/>
</dbReference>
<dbReference type="PANTHER" id="PTHR43394">
    <property type="entry name" value="ATP-DEPENDENT PERMEASE MDL1, MITOCHONDRIAL"/>
    <property type="match status" value="1"/>
</dbReference>
<dbReference type="InterPro" id="IPR017871">
    <property type="entry name" value="ABC_transporter-like_CS"/>
</dbReference>
<evidence type="ECO:0000256" key="5">
    <source>
        <dbReference type="ARBA" id="ARBA00022989"/>
    </source>
</evidence>
<feature type="domain" description="ABC transmembrane type-1" evidence="9">
    <location>
        <begin position="16"/>
        <end position="298"/>
    </location>
</feature>
<feature type="transmembrane region" description="Helical" evidence="7">
    <location>
        <begin position="12"/>
        <end position="35"/>
    </location>
</feature>
<dbReference type="Pfam" id="PF00664">
    <property type="entry name" value="ABC_membrane"/>
    <property type="match status" value="1"/>
</dbReference>
<dbReference type="GO" id="GO:0005524">
    <property type="term" value="F:ATP binding"/>
    <property type="evidence" value="ECO:0007669"/>
    <property type="project" value="UniProtKB-KW"/>
</dbReference>
<dbReference type="InterPro" id="IPR011527">
    <property type="entry name" value="ABC1_TM_dom"/>
</dbReference>
<evidence type="ECO:0000256" key="3">
    <source>
        <dbReference type="ARBA" id="ARBA00022741"/>
    </source>
</evidence>
<dbReference type="Pfam" id="PF00005">
    <property type="entry name" value="ABC_tran"/>
    <property type="match status" value="1"/>
</dbReference>
<evidence type="ECO:0000256" key="7">
    <source>
        <dbReference type="SAM" id="Phobius"/>
    </source>
</evidence>
<feature type="transmembrane region" description="Helical" evidence="7">
    <location>
        <begin position="278"/>
        <end position="296"/>
    </location>
</feature>
<evidence type="ECO:0000313" key="11">
    <source>
        <dbReference type="Proteomes" id="UP000186666"/>
    </source>
</evidence>
<keyword evidence="3" id="KW-0547">Nucleotide-binding</keyword>
<dbReference type="SUPFAM" id="SSF52540">
    <property type="entry name" value="P-loop containing nucleoside triphosphate hydrolases"/>
    <property type="match status" value="1"/>
</dbReference>
<keyword evidence="4 10" id="KW-0067">ATP-binding</keyword>
<dbReference type="InterPro" id="IPR039421">
    <property type="entry name" value="Type_1_exporter"/>
</dbReference>
<reference evidence="10 11" key="1">
    <citation type="submission" date="2017-01" db="EMBL/GenBank/DDBJ databases">
        <authorList>
            <person name="Varghese N."/>
            <person name="Submissions S."/>
        </authorList>
    </citation>
    <scope>NUCLEOTIDE SEQUENCE [LARGE SCALE GENOMIC DNA]</scope>
    <source>
        <strain evidence="10 11">ATCC 23464</strain>
    </source>
</reference>
<feature type="transmembrane region" description="Helical" evidence="7">
    <location>
        <begin position="238"/>
        <end position="258"/>
    </location>
</feature>
<dbReference type="Proteomes" id="UP000186666">
    <property type="component" value="Unassembled WGS sequence"/>
</dbReference>
<keyword evidence="6 7" id="KW-0472">Membrane</keyword>
<dbReference type="RefSeq" id="WP_068586721.1">
    <property type="nucleotide sequence ID" value="NZ_FTNK01000005.1"/>
</dbReference>
<dbReference type="InterPro" id="IPR027417">
    <property type="entry name" value="P-loop_NTPase"/>
</dbReference>
<evidence type="ECO:0000259" key="8">
    <source>
        <dbReference type="PROSITE" id="PS50893"/>
    </source>
</evidence>
<dbReference type="Gene3D" id="3.40.50.300">
    <property type="entry name" value="P-loop containing nucleotide triphosphate hydrolases"/>
    <property type="match status" value="1"/>
</dbReference>
<proteinExistence type="predicted"/>
<feature type="domain" description="ABC transporter" evidence="8">
    <location>
        <begin position="333"/>
        <end position="566"/>
    </location>
</feature>
<comment type="subcellular location">
    <subcellularLocation>
        <location evidence="1">Cell membrane</location>
        <topology evidence="1">Multi-pass membrane protein</topology>
    </subcellularLocation>
</comment>
<evidence type="ECO:0000256" key="2">
    <source>
        <dbReference type="ARBA" id="ARBA00022692"/>
    </source>
</evidence>
<accession>A0ABY1JWR1</accession>
<dbReference type="PROSITE" id="PS50893">
    <property type="entry name" value="ABC_TRANSPORTER_2"/>
    <property type="match status" value="1"/>
</dbReference>
<dbReference type="SMART" id="SM00382">
    <property type="entry name" value="AAA"/>
    <property type="match status" value="1"/>
</dbReference>
<evidence type="ECO:0000256" key="1">
    <source>
        <dbReference type="ARBA" id="ARBA00004651"/>
    </source>
</evidence>